<dbReference type="OrthoDB" id="2838415at2"/>
<evidence type="ECO:0000313" key="1">
    <source>
        <dbReference type="EMBL" id="SNX67920.1"/>
    </source>
</evidence>
<proteinExistence type="predicted"/>
<keyword evidence="2" id="KW-1185">Reference proteome</keyword>
<name>A0A285CK69_9BACI</name>
<reference evidence="1 2" key="1">
    <citation type="submission" date="2017-08" db="EMBL/GenBank/DDBJ databases">
        <authorList>
            <person name="de Groot N.N."/>
        </authorList>
    </citation>
    <scope>NUCLEOTIDE SEQUENCE [LARGE SCALE GENOMIC DNA]</scope>
    <source>
        <strain evidence="1 2">JC228</strain>
    </source>
</reference>
<gene>
    <name evidence="1" type="ORF">SAMN05877753_102124</name>
</gene>
<dbReference type="Proteomes" id="UP000219546">
    <property type="component" value="Unassembled WGS sequence"/>
</dbReference>
<protein>
    <submittedName>
        <fullName evidence="1">Uncharacterized protein</fullName>
    </submittedName>
</protein>
<accession>A0A285CK69</accession>
<dbReference type="RefSeq" id="WP_097157331.1">
    <property type="nucleotide sequence ID" value="NZ_JBEPMQ010000013.1"/>
</dbReference>
<dbReference type="EMBL" id="OAOP01000002">
    <property type="protein sequence ID" value="SNX67920.1"/>
    <property type="molecule type" value="Genomic_DNA"/>
</dbReference>
<evidence type="ECO:0000313" key="2">
    <source>
        <dbReference type="Proteomes" id="UP000219546"/>
    </source>
</evidence>
<sequence length="205" mass="23378">MKANLNLFSDLMSMPDTRQCRDLKSVLKSYIWSDGVLNLTASGPNTLSQINWKTESFSFGTKGKVLRIEMFNHSSITRHVKLFFESEFIPQYQQYAYISPQNDCIFIFNEKNIQLVNGTINGEPIKQCAVFPAFELKKKMKANLKKGKIEYKPIARGAISSMFSLETEIPQGESVTAWAWAVQGKTNHEVLQWNDEIKKNVLALS</sequence>
<organism evidence="1 2">
    <name type="scientific">Bacillus oleivorans</name>
    <dbReference type="NCBI Taxonomy" id="1448271"/>
    <lineage>
        <taxon>Bacteria</taxon>
        <taxon>Bacillati</taxon>
        <taxon>Bacillota</taxon>
        <taxon>Bacilli</taxon>
        <taxon>Bacillales</taxon>
        <taxon>Bacillaceae</taxon>
        <taxon>Bacillus</taxon>
    </lineage>
</organism>
<dbReference type="AlphaFoldDB" id="A0A285CK69"/>